<comment type="caution">
    <text evidence="2">The sequence shown here is derived from an EMBL/GenBank/DDBJ whole genome shotgun (WGS) entry which is preliminary data.</text>
</comment>
<evidence type="ECO:0000259" key="1">
    <source>
        <dbReference type="Pfam" id="PF20179"/>
    </source>
</evidence>
<organism evidence="2 3">
    <name type="scientific">Prymnesium parvum</name>
    <name type="common">Toxic golden alga</name>
    <dbReference type="NCBI Taxonomy" id="97485"/>
    <lineage>
        <taxon>Eukaryota</taxon>
        <taxon>Haptista</taxon>
        <taxon>Haptophyta</taxon>
        <taxon>Prymnesiophyceae</taxon>
        <taxon>Prymnesiales</taxon>
        <taxon>Prymnesiaceae</taxon>
        <taxon>Prymnesium</taxon>
    </lineage>
</organism>
<dbReference type="InterPro" id="IPR046824">
    <property type="entry name" value="Mss51-like_C"/>
</dbReference>
<sequence length="274" mass="28545">MSSSRAIGVAALRGLLREPKGPPLTAPPLDTLSWPELLVLRGWLDTSAQHVSADTRHAALATLTAALTYPVTCAHVWARAGLRGPAGAIGVIGARAEASLPAPLWREAAELTGASLRLEMSGPAAKGKAAPLEERGRGRVAIVQPAPPRLFHETELGRALLRGEAPPPTARSLPDLFVLFNPGLGEPGWERAWGPTVAALHRSGRPVALTALSPADAQRDSSFWEAATGARLDYQTNRWASLAAEPDGSCCNSLLALVDGGARDGGKAAPTNPS</sequence>
<dbReference type="EMBL" id="JBGBPQ010000023">
    <property type="protein sequence ID" value="KAL1500395.1"/>
    <property type="molecule type" value="Genomic_DNA"/>
</dbReference>
<reference evidence="2 3" key="1">
    <citation type="journal article" date="2024" name="Science">
        <title>Giant polyketide synthase enzymes in the biosynthesis of giant marine polyether toxins.</title>
        <authorList>
            <person name="Fallon T.R."/>
            <person name="Shende V.V."/>
            <person name="Wierzbicki I.H."/>
            <person name="Pendleton A.L."/>
            <person name="Watervoot N.F."/>
            <person name="Auber R.P."/>
            <person name="Gonzalez D.J."/>
            <person name="Wisecaver J.H."/>
            <person name="Moore B.S."/>
        </authorList>
    </citation>
    <scope>NUCLEOTIDE SEQUENCE [LARGE SCALE GENOMIC DNA]</scope>
    <source>
        <strain evidence="2 3">12B1</strain>
    </source>
</reference>
<accession>A0AB34IKF3</accession>
<evidence type="ECO:0000313" key="3">
    <source>
        <dbReference type="Proteomes" id="UP001515480"/>
    </source>
</evidence>
<dbReference type="AlphaFoldDB" id="A0AB34IKF3"/>
<name>A0AB34IKF3_PRYPA</name>
<dbReference type="PANTHER" id="PTHR28069">
    <property type="entry name" value="GH20023P"/>
    <property type="match status" value="1"/>
</dbReference>
<keyword evidence="3" id="KW-1185">Reference proteome</keyword>
<dbReference type="Pfam" id="PF20179">
    <property type="entry name" value="MSS51_C"/>
    <property type="match status" value="1"/>
</dbReference>
<proteinExistence type="predicted"/>
<feature type="domain" description="Mitochondrial splicing suppressor 51-like C-terminal" evidence="1">
    <location>
        <begin position="88"/>
        <end position="247"/>
    </location>
</feature>
<evidence type="ECO:0000313" key="2">
    <source>
        <dbReference type="EMBL" id="KAL1500395.1"/>
    </source>
</evidence>
<dbReference type="Proteomes" id="UP001515480">
    <property type="component" value="Unassembled WGS sequence"/>
</dbReference>
<gene>
    <name evidence="2" type="ORF">AB1Y20_013052</name>
</gene>
<dbReference type="PANTHER" id="PTHR28069:SF1">
    <property type="entry name" value="PROTEIN MSS51, MITOCHONDRIAL"/>
    <property type="match status" value="1"/>
</dbReference>
<protein>
    <recommendedName>
        <fullName evidence="1">Mitochondrial splicing suppressor 51-like C-terminal domain-containing protein</fullName>
    </recommendedName>
</protein>